<name>A0A2U8FRS2_9BURK</name>
<dbReference type="PANTHER" id="PTHR34351:SF1">
    <property type="entry name" value="SLR1927 PROTEIN"/>
    <property type="match status" value="1"/>
</dbReference>
<keyword evidence="1" id="KW-0812">Transmembrane</keyword>
<dbReference type="OrthoDB" id="5298497at2"/>
<keyword evidence="1" id="KW-1133">Transmembrane helix</keyword>
<protein>
    <submittedName>
        <fullName evidence="2">DUF58 domain-containing protein</fullName>
    </submittedName>
</protein>
<keyword evidence="3" id="KW-1185">Reference proteome</keyword>
<sequence>MKPAAPGPLPRMRTRWTHWWVSRLPRTDRLTLTHRNLYILPSRAGWSLAVVTLVLLLASVNEQVNLGYALAFALTGAALAGLHQTHGNLQGMTMTLHPPPSTHAGEALTLTLTLDGGAQRRGRHGLRLQAQDGEADAPALEVEVAPGAAQWVELDVPAPARGRHALPRIGIESRYPLGLFRVWAWWRPASTVLIWPAIDAHAPPVQSQMTAGAADNGGLAREVDQQATPEGLRAYQRGDPMHWIAWKKSSGGDTLVSRERLPERSHTLWLDYARSPGLAGLAHEARLSRLAAWLHEAEALEGQALQYGLQLPDRRVEAGRSAAHLRHCLDALAECEGQA</sequence>
<dbReference type="KEGG" id="aon:DEH84_10260"/>
<accession>A0A2U8FRS2</accession>
<proteinExistence type="predicted"/>
<dbReference type="AlphaFoldDB" id="A0A2U8FRS2"/>
<dbReference type="PANTHER" id="PTHR34351">
    <property type="entry name" value="SLR1927 PROTEIN-RELATED"/>
    <property type="match status" value="1"/>
</dbReference>
<keyword evidence="1" id="KW-0472">Membrane</keyword>
<feature type="transmembrane region" description="Helical" evidence="1">
    <location>
        <begin position="37"/>
        <end position="60"/>
    </location>
</feature>
<evidence type="ECO:0000313" key="2">
    <source>
        <dbReference type="EMBL" id="AWI53771.1"/>
    </source>
</evidence>
<gene>
    <name evidence="2" type="ORF">DEH84_10260</name>
</gene>
<reference evidence="2 3" key="1">
    <citation type="submission" date="2018-05" db="EMBL/GenBank/DDBJ databases">
        <title>complete genome sequence of Aquabacterium olei NBRC 110486.</title>
        <authorList>
            <person name="Tang B."/>
            <person name="Chang J."/>
            <person name="Zhang L."/>
            <person name="Yang H."/>
        </authorList>
    </citation>
    <scope>NUCLEOTIDE SEQUENCE [LARGE SCALE GENOMIC DNA]</scope>
    <source>
        <strain evidence="2 3">NBRC 110486</strain>
    </source>
</reference>
<feature type="transmembrane region" description="Helical" evidence="1">
    <location>
        <begin position="66"/>
        <end position="82"/>
    </location>
</feature>
<dbReference type="RefSeq" id="WP_109036770.1">
    <property type="nucleotide sequence ID" value="NZ_CP029210.1"/>
</dbReference>
<dbReference type="EMBL" id="CP029210">
    <property type="protein sequence ID" value="AWI53771.1"/>
    <property type="molecule type" value="Genomic_DNA"/>
</dbReference>
<organism evidence="2 3">
    <name type="scientific">Aquabacterium olei</name>
    <dbReference type="NCBI Taxonomy" id="1296669"/>
    <lineage>
        <taxon>Bacteria</taxon>
        <taxon>Pseudomonadati</taxon>
        <taxon>Pseudomonadota</taxon>
        <taxon>Betaproteobacteria</taxon>
        <taxon>Burkholderiales</taxon>
        <taxon>Aquabacterium</taxon>
    </lineage>
</organism>
<evidence type="ECO:0000313" key="3">
    <source>
        <dbReference type="Proteomes" id="UP000244892"/>
    </source>
</evidence>
<dbReference type="Proteomes" id="UP000244892">
    <property type="component" value="Chromosome"/>
</dbReference>
<evidence type="ECO:0000256" key="1">
    <source>
        <dbReference type="SAM" id="Phobius"/>
    </source>
</evidence>